<sequence length="563" mass="62966">MRRVAPVTRLEKQVSIGVGENSSSYADNIVVPLDSLTSNPCDSRHVTSDGSIGSNPTQYSHLLESLNPDTLTANYHNTATVSRETFQRMPQNTDMQIFEPAMMDGQSCIDTSNVVTSTKFPDTRRMEEPGSSETTSTMHTPCDRSPALSADKGKRKLSEITYEQRPFAEQDGLASVSEIADDQHLLCLEDLSNIHDECHTNISEELMHDTDDLPLSSRLSTDRVSSDHTSNTTDIILPSDHVDTSNDVSTTNPSFIRNRYQQNLHTTDPTFTQGVSSLTYNQQHLTSHPNLQETCPASNERSQSYSNQRRRHQVTMHESLRRGQRRGGLRGRGAASARRGAPPTRSAPSRQGPPNTYVHMGQCNEICQYCNARFWYHERVAHSSRRRPEYHRCCSGGKVRLDSHNENKMAEADIPEFKVRLFGVVGSRQHELPTGDSIGAIVFEGGPDVETDFDVVIEQHDRQLKNVNKLNASYMSLQFPLIFLFGEDGEMEQTSSIVPSSNSTGKEIVAHSQEITLANLKESDTGKVICARVYRKWTPTNRQGKPVLFCIMLIDKEVQHATV</sequence>
<reference evidence="2 3" key="1">
    <citation type="journal article" date="2018" name="Mol. Plant">
        <title>The genome of Artemisia annua provides insight into the evolution of Asteraceae family and artemisinin biosynthesis.</title>
        <authorList>
            <person name="Shen Q."/>
            <person name="Zhang L."/>
            <person name="Liao Z."/>
            <person name="Wang S."/>
            <person name="Yan T."/>
            <person name="Shi P."/>
            <person name="Liu M."/>
            <person name="Fu X."/>
            <person name="Pan Q."/>
            <person name="Wang Y."/>
            <person name="Lv Z."/>
            <person name="Lu X."/>
            <person name="Zhang F."/>
            <person name="Jiang W."/>
            <person name="Ma Y."/>
            <person name="Chen M."/>
            <person name="Hao X."/>
            <person name="Li L."/>
            <person name="Tang Y."/>
            <person name="Lv G."/>
            <person name="Zhou Y."/>
            <person name="Sun X."/>
            <person name="Brodelius P.E."/>
            <person name="Rose J.K.C."/>
            <person name="Tang K."/>
        </authorList>
    </citation>
    <scope>NUCLEOTIDE SEQUENCE [LARGE SCALE GENOMIC DNA]</scope>
    <source>
        <strain evidence="3">cv. Huhao1</strain>
        <tissue evidence="2">Leaf</tissue>
    </source>
</reference>
<feature type="region of interest" description="Disordered" evidence="1">
    <location>
        <begin position="122"/>
        <end position="154"/>
    </location>
</feature>
<evidence type="ECO:0000313" key="2">
    <source>
        <dbReference type="EMBL" id="PWA60222.1"/>
    </source>
</evidence>
<dbReference type="EMBL" id="PKPP01005413">
    <property type="protein sequence ID" value="PWA60222.1"/>
    <property type="molecule type" value="Genomic_DNA"/>
</dbReference>
<evidence type="ECO:0000313" key="3">
    <source>
        <dbReference type="Proteomes" id="UP000245207"/>
    </source>
</evidence>
<keyword evidence="3" id="KW-1185">Reference proteome</keyword>
<feature type="region of interest" description="Disordered" evidence="1">
    <location>
        <begin position="288"/>
        <end position="356"/>
    </location>
</feature>
<comment type="caution">
    <text evidence="2">The sequence shown here is derived from an EMBL/GenBank/DDBJ whole genome shotgun (WGS) entry which is preliminary data.</text>
</comment>
<gene>
    <name evidence="2" type="ORF">CTI12_AA381250</name>
</gene>
<dbReference type="PANTHER" id="PTHR45786:SF74">
    <property type="entry name" value="ATP-DEPENDENT DNA HELICASE"/>
    <property type="match status" value="1"/>
</dbReference>
<evidence type="ECO:0008006" key="4">
    <source>
        <dbReference type="Google" id="ProtNLM"/>
    </source>
</evidence>
<feature type="compositionally biased region" description="Low complexity" evidence="1">
    <location>
        <begin position="332"/>
        <end position="350"/>
    </location>
</feature>
<dbReference type="Proteomes" id="UP000245207">
    <property type="component" value="Unassembled WGS sequence"/>
</dbReference>
<accession>A0A2U1MG85</accession>
<name>A0A2U1MG85_ARTAN</name>
<protein>
    <recommendedName>
        <fullName evidence="4">Helitron helicase-like domain-containing protein</fullName>
    </recommendedName>
</protein>
<dbReference type="PANTHER" id="PTHR45786">
    <property type="entry name" value="DNA BINDING PROTEIN-LIKE"/>
    <property type="match status" value="1"/>
</dbReference>
<organism evidence="2 3">
    <name type="scientific">Artemisia annua</name>
    <name type="common">Sweet wormwood</name>
    <dbReference type="NCBI Taxonomy" id="35608"/>
    <lineage>
        <taxon>Eukaryota</taxon>
        <taxon>Viridiplantae</taxon>
        <taxon>Streptophyta</taxon>
        <taxon>Embryophyta</taxon>
        <taxon>Tracheophyta</taxon>
        <taxon>Spermatophyta</taxon>
        <taxon>Magnoliopsida</taxon>
        <taxon>eudicotyledons</taxon>
        <taxon>Gunneridae</taxon>
        <taxon>Pentapetalae</taxon>
        <taxon>asterids</taxon>
        <taxon>campanulids</taxon>
        <taxon>Asterales</taxon>
        <taxon>Asteraceae</taxon>
        <taxon>Asteroideae</taxon>
        <taxon>Anthemideae</taxon>
        <taxon>Artemisiinae</taxon>
        <taxon>Artemisia</taxon>
    </lineage>
</organism>
<feature type="compositionally biased region" description="Polar residues" evidence="1">
    <location>
        <begin position="288"/>
        <end position="307"/>
    </location>
</feature>
<dbReference type="AlphaFoldDB" id="A0A2U1MG85"/>
<proteinExistence type="predicted"/>
<feature type="region of interest" description="Disordered" evidence="1">
    <location>
        <begin position="218"/>
        <end position="238"/>
    </location>
</feature>
<evidence type="ECO:0000256" key="1">
    <source>
        <dbReference type="SAM" id="MobiDB-lite"/>
    </source>
</evidence>